<dbReference type="Gene3D" id="3.30.420.10">
    <property type="entry name" value="Ribonuclease H-like superfamily/Ribonuclease H"/>
    <property type="match status" value="1"/>
</dbReference>
<dbReference type="Proteomes" id="UP000479000">
    <property type="component" value="Unassembled WGS sequence"/>
</dbReference>
<keyword evidence="7" id="KW-0695">RNA-directed DNA polymerase</keyword>
<organism evidence="12 13">
    <name type="scientific">Nesidiocoris tenuis</name>
    <dbReference type="NCBI Taxonomy" id="355587"/>
    <lineage>
        <taxon>Eukaryota</taxon>
        <taxon>Metazoa</taxon>
        <taxon>Ecdysozoa</taxon>
        <taxon>Arthropoda</taxon>
        <taxon>Hexapoda</taxon>
        <taxon>Insecta</taxon>
        <taxon>Pterygota</taxon>
        <taxon>Neoptera</taxon>
        <taxon>Paraneoptera</taxon>
        <taxon>Hemiptera</taxon>
        <taxon>Heteroptera</taxon>
        <taxon>Panheteroptera</taxon>
        <taxon>Cimicomorpha</taxon>
        <taxon>Miridae</taxon>
        <taxon>Dicyphina</taxon>
        <taxon>Nesidiocoris</taxon>
    </lineage>
</organism>
<dbReference type="InterPro" id="IPR001584">
    <property type="entry name" value="Integrase_cat-core"/>
</dbReference>
<dbReference type="SUPFAM" id="SSF53098">
    <property type="entry name" value="Ribonuclease H-like"/>
    <property type="match status" value="1"/>
</dbReference>
<dbReference type="GO" id="GO:0004519">
    <property type="term" value="F:endonuclease activity"/>
    <property type="evidence" value="ECO:0007669"/>
    <property type="project" value="UniProtKB-KW"/>
</dbReference>
<dbReference type="GO" id="GO:0046872">
    <property type="term" value="F:metal ion binding"/>
    <property type="evidence" value="ECO:0007669"/>
    <property type="project" value="UniProtKB-KW"/>
</dbReference>
<dbReference type="PROSITE" id="PS50994">
    <property type="entry name" value="INTEGRASE"/>
    <property type="match status" value="1"/>
</dbReference>
<keyword evidence="8" id="KW-0239">DNA-directed DNA polymerase</keyword>
<dbReference type="GO" id="GO:0003676">
    <property type="term" value="F:nucleic acid binding"/>
    <property type="evidence" value="ECO:0007669"/>
    <property type="project" value="InterPro"/>
</dbReference>
<dbReference type="GO" id="GO:0015074">
    <property type="term" value="P:DNA integration"/>
    <property type="evidence" value="ECO:0007669"/>
    <property type="project" value="UniProtKB-KW"/>
</dbReference>
<evidence type="ECO:0000256" key="3">
    <source>
        <dbReference type="ARBA" id="ARBA00022759"/>
    </source>
</evidence>
<feature type="domain" description="Integrase catalytic" evidence="11">
    <location>
        <begin position="500"/>
        <end position="675"/>
    </location>
</feature>
<evidence type="ECO:0000259" key="11">
    <source>
        <dbReference type="PROSITE" id="PS50994"/>
    </source>
</evidence>
<dbReference type="GO" id="GO:0006310">
    <property type="term" value="P:DNA recombination"/>
    <property type="evidence" value="ECO:0007669"/>
    <property type="project" value="UniProtKB-KW"/>
</dbReference>
<dbReference type="InterPro" id="IPR039537">
    <property type="entry name" value="Retrotran_Ty1/copia-like"/>
</dbReference>
<keyword evidence="1" id="KW-0540">Nuclease</keyword>
<reference evidence="12 13" key="1">
    <citation type="submission" date="2020-02" db="EMBL/GenBank/DDBJ databases">
        <authorList>
            <person name="Ferguson B K."/>
        </authorList>
    </citation>
    <scope>NUCLEOTIDE SEQUENCE [LARGE SCALE GENOMIC DNA]</scope>
</reference>
<dbReference type="OrthoDB" id="6629788at2759"/>
<dbReference type="EMBL" id="CADCXU010035231">
    <property type="protein sequence ID" value="CAB0020328.1"/>
    <property type="molecule type" value="Genomic_DNA"/>
</dbReference>
<feature type="region of interest" description="Disordered" evidence="10">
    <location>
        <begin position="230"/>
        <end position="258"/>
    </location>
</feature>
<evidence type="ECO:0000313" key="12">
    <source>
        <dbReference type="EMBL" id="CAB0020328.1"/>
    </source>
</evidence>
<keyword evidence="9" id="KW-0233">DNA recombination</keyword>
<evidence type="ECO:0000256" key="1">
    <source>
        <dbReference type="ARBA" id="ARBA00022722"/>
    </source>
</evidence>
<dbReference type="GO" id="GO:0016787">
    <property type="term" value="F:hydrolase activity"/>
    <property type="evidence" value="ECO:0007669"/>
    <property type="project" value="UniProtKB-KW"/>
</dbReference>
<keyword evidence="3" id="KW-0255">Endonuclease</keyword>
<dbReference type="Pfam" id="PF25597">
    <property type="entry name" value="SH3_retrovirus"/>
    <property type="match status" value="1"/>
</dbReference>
<dbReference type="GO" id="GO:0003964">
    <property type="term" value="F:RNA-directed DNA polymerase activity"/>
    <property type="evidence" value="ECO:0007669"/>
    <property type="project" value="UniProtKB-KW"/>
</dbReference>
<dbReference type="PANTHER" id="PTHR42648">
    <property type="entry name" value="TRANSPOSASE, PUTATIVE-RELATED"/>
    <property type="match status" value="1"/>
</dbReference>
<dbReference type="AlphaFoldDB" id="A0A6H5HQK9"/>
<keyword evidence="4" id="KW-0378">Hydrolase</keyword>
<protein>
    <recommendedName>
        <fullName evidence="11">Integrase catalytic domain-containing protein</fullName>
    </recommendedName>
</protein>
<evidence type="ECO:0000256" key="4">
    <source>
        <dbReference type="ARBA" id="ARBA00022801"/>
    </source>
</evidence>
<sequence>MASSISQPVNIKPFDGTGFDNWFYRVKSMLERNKVLSVISESSPSGTGKQIEAWHDRDSKAKDLIVQCLADNVLEIVKSKSTAKSMIETLSAIYEQKGMLSRVQIQKKLRNMTFTGRSQLNDFLIEFDKLVTDLRAAGGQMDKGEYVTQLLTSMPDTYQSVVTSLDVLSSADANLVTEDFVKNKLLAEEERMKITGGNGNVPDHGNAFLGYGRRPTRYFNNSPNFRNNSYDGSHFGFGNKQSQSKQQFDRPSGSSTTDANFRGKCGFCGIRGHKRAQCPNRKGPVRNVPATQNFRGASAANISCIENEEEEEIVFLSSEETAIKSQKDFQCFSPEIVWVVDSGCSHSLAKTEFENFLLDSHVISRKINVAKVGQSVKARRSGVLPLMTLDNKPLSVQQVHICDDLVHNLLSVKQIEEKGFHVVFANGTVKIMKGDKVIIKGERQGNLYCIKMKVRLSPEANFVQDNPMLWHRRMGHSAKFPADGICEVCIVAKQTRSPFLQSIPVEKKAKRILEWISSDVCGPISPSTYDGMSYFVTFIDHFSHFTTVYLLKKKSEVDSYFRKYVNMVEAKHGKRVANLRCDNGGEYSSTCFKDFCAERGITIHYNVARNSQQNGIAEKYNRDVMDIARSLVHDSKVSRELWGEAVLAAAYLKNRTGTSTLEKGVTPAEVWYGYKPDLSRIRVFGCTAYIHIPPEDRNSKLDPRSRRMIFTGYCSNGYRVWDPVKRKITSARSVIFEEEPPVVTKVEVGKESFPSHSQEKDVEALPGDEPVLRRSQRERRRPKRDEDYEMMLALSAGCLPSDIPRTYQEAADIDLSWKQAADKELNSLIENHTWDYVEPPSGVPIVETRWVFTEKTVEGVPHKRARLVAKGYQQPYLDEENSYSPVARLVTL</sequence>
<keyword evidence="8" id="KW-0808">Transferase</keyword>
<dbReference type="GO" id="GO:0003887">
    <property type="term" value="F:DNA-directed DNA polymerase activity"/>
    <property type="evidence" value="ECO:0007669"/>
    <property type="project" value="UniProtKB-KW"/>
</dbReference>
<feature type="non-terminal residue" evidence="12">
    <location>
        <position position="892"/>
    </location>
</feature>
<evidence type="ECO:0000256" key="9">
    <source>
        <dbReference type="ARBA" id="ARBA00023172"/>
    </source>
</evidence>
<evidence type="ECO:0000256" key="8">
    <source>
        <dbReference type="ARBA" id="ARBA00022932"/>
    </source>
</evidence>
<dbReference type="InterPro" id="IPR057670">
    <property type="entry name" value="SH3_retrovirus"/>
</dbReference>
<evidence type="ECO:0000256" key="6">
    <source>
        <dbReference type="ARBA" id="ARBA00022908"/>
    </source>
</evidence>
<evidence type="ECO:0000256" key="7">
    <source>
        <dbReference type="ARBA" id="ARBA00022918"/>
    </source>
</evidence>
<keyword evidence="8" id="KW-0548">Nucleotidyltransferase</keyword>
<gene>
    <name evidence="12" type="ORF">NTEN_LOCUS23919</name>
</gene>
<dbReference type="PANTHER" id="PTHR42648:SF11">
    <property type="entry name" value="TRANSPOSON TY4-P GAG-POL POLYPROTEIN"/>
    <property type="match status" value="1"/>
</dbReference>
<keyword evidence="6" id="KW-0229">DNA integration</keyword>
<accession>A0A6H5HQK9</accession>
<dbReference type="InterPro" id="IPR036397">
    <property type="entry name" value="RNaseH_sf"/>
</dbReference>
<dbReference type="Pfam" id="PF00665">
    <property type="entry name" value="rve"/>
    <property type="match status" value="1"/>
</dbReference>
<keyword evidence="5" id="KW-0460">Magnesium</keyword>
<proteinExistence type="predicted"/>
<evidence type="ECO:0000256" key="2">
    <source>
        <dbReference type="ARBA" id="ARBA00022723"/>
    </source>
</evidence>
<evidence type="ECO:0000256" key="10">
    <source>
        <dbReference type="SAM" id="MobiDB-lite"/>
    </source>
</evidence>
<name>A0A6H5HQK9_9HEMI</name>
<dbReference type="Pfam" id="PF14223">
    <property type="entry name" value="Retrotran_gag_2"/>
    <property type="match status" value="1"/>
</dbReference>
<keyword evidence="13" id="KW-1185">Reference proteome</keyword>
<evidence type="ECO:0000313" key="13">
    <source>
        <dbReference type="Proteomes" id="UP000479000"/>
    </source>
</evidence>
<evidence type="ECO:0000256" key="5">
    <source>
        <dbReference type="ARBA" id="ARBA00022842"/>
    </source>
</evidence>
<dbReference type="InterPro" id="IPR012337">
    <property type="entry name" value="RNaseH-like_sf"/>
</dbReference>
<keyword evidence="2" id="KW-0479">Metal-binding</keyword>
<feature type="region of interest" description="Disordered" evidence="10">
    <location>
        <begin position="747"/>
        <end position="786"/>
    </location>
</feature>